<dbReference type="InterPro" id="IPR032675">
    <property type="entry name" value="LRR_dom_sf"/>
</dbReference>
<sequence length="270" mass="29757">MDWHARLFPGESNGGKVTPDDLDAALGLPGITALTVCGLDQKSFEHLAVRYRTTLTAIHFWKCPRIEDLSPLEEMSALTHVAFFWNQRATRLWDLRKTTGLRGLHFDDFTRLRDLSDLETGVGLVELAFGNAVWTTFALPSLGPLSGLSNLKALHFNLKKVADGSIAPLARLTGLRELEFSPNLFTTDQLAWLRARLPMEVSSSVLQPFRMLAQPVTRGSKELDVLVAGKGKPLLSTRADSAKLQRYVAAFNDALSKYAADPDLEPEVAG</sequence>
<accession>A0A4Z0BE44</accession>
<dbReference type="SUPFAM" id="SSF52058">
    <property type="entry name" value="L domain-like"/>
    <property type="match status" value="1"/>
</dbReference>
<reference evidence="1 2" key="1">
    <citation type="submission" date="2019-03" db="EMBL/GenBank/DDBJ databases">
        <title>Ramlibacter sp. 18x22-1, whole genome shotgun sequence.</title>
        <authorList>
            <person name="Zhang X."/>
            <person name="Feng G."/>
            <person name="Zhu H."/>
        </authorList>
    </citation>
    <scope>NUCLEOTIDE SEQUENCE [LARGE SCALE GENOMIC DNA]</scope>
    <source>
        <strain evidence="1 2">18x22-1</strain>
    </source>
</reference>
<evidence type="ECO:0008006" key="3">
    <source>
        <dbReference type="Google" id="ProtNLM"/>
    </source>
</evidence>
<dbReference type="EMBL" id="SMLK01000010">
    <property type="protein sequence ID" value="TFY96649.1"/>
    <property type="molecule type" value="Genomic_DNA"/>
</dbReference>
<dbReference type="Gene3D" id="3.80.10.10">
    <property type="entry name" value="Ribonuclease Inhibitor"/>
    <property type="match status" value="1"/>
</dbReference>
<keyword evidence="2" id="KW-1185">Reference proteome</keyword>
<dbReference type="AlphaFoldDB" id="A0A4Z0BE44"/>
<evidence type="ECO:0000313" key="2">
    <source>
        <dbReference type="Proteomes" id="UP000297839"/>
    </source>
</evidence>
<organism evidence="1 2">
    <name type="scientific">Ramlibacter humi</name>
    <dbReference type="NCBI Taxonomy" id="2530451"/>
    <lineage>
        <taxon>Bacteria</taxon>
        <taxon>Pseudomonadati</taxon>
        <taxon>Pseudomonadota</taxon>
        <taxon>Betaproteobacteria</taxon>
        <taxon>Burkholderiales</taxon>
        <taxon>Comamonadaceae</taxon>
        <taxon>Ramlibacter</taxon>
    </lineage>
</organism>
<comment type="caution">
    <text evidence="1">The sequence shown here is derived from an EMBL/GenBank/DDBJ whole genome shotgun (WGS) entry which is preliminary data.</text>
</comment>
<dbReference type="RefSeq" id="WP_135251542.1">
    <property type="nucleotide sequence ID" value="NZ_SMLK01000010.1"/>
</dbReference>
<dbReference type="Proteomes" id="UP000297839">
    <property type="component" value="Unassembled WGS sequence"/>
</dbReference>
<name>A0A4Z0BE44_9BURK</name>
<evidence type="ECO:0000313" key="1">
    <source>
        <dbReference type="EMBL" id="TFY96649.1"/>
    </source>
</evidence>
<proteinExistence type="predicted"/>
<dbReference type="OrthoDB" id="2082268at2"/>
<gene>
    <name evidence="1" type="ORF">EZ216_19880</name>
</gene>
<protein>
    <recommendedName>
        <fullName evidence="3">Leucine-rich repeat domain-containing protein</fullName>
    </recommendedName>
</protein>